<accession>A0A6I8LWG7</accession>
<dbReference type="EMBL" id="CABVGP010000002">
    <property type="protein sequence ID" value="VVJ19489.1"/>
    <property type="molecule type" value="Genomic_DNA"/>
</dbReference>
<evidence type="ECO:0000313" key="3">
    <source>
        <dbReference type="EMBL" id="VVJ19489.1"/>
    </source>
</evidence>
<dbReference type="GO" id="GO:0004674">
    <property type="term" value="F:protein serine/threonine kinase activity"/>
    <property type="evidence" value="ECO:0007669"/>
    <property type="project" value="UniProtKB-KW"/>
</dbReference>
<dbReference type="InterPro" id="IPR036890">
    <property type="entry name" value="HATPase_C_sf"/>
</dbReference>
<dbReference type="InterPro" id="IPR003594">
    <property type="entry name" value="HATPase_dom"/>
</dbReference>
<dbReference type="Pfam" id="PF13581">
    <property type="entry name" value="HATPase_c_2"/>
    <property type="match status" value="1"/>
</dbReference>
<dbReference type="Proteomes" id="UP000399805">
    <property type="component" value="Unassembled WGS sequence"/>
</dbReference>
<dbReference type="SUPFAM" id="SSF55874">
    <property type="entry name" value="ATPase domain of HSP90 chaperone/DNA topoisomerase II/histidine kinase"/>
    <property type="match status" value="1"/>
</dbReference>
<dbReference type="PANTHER" id="PTHR35526">
    <property type="entry name" value="ANTI-SIGMA-F FACTOR RSBW-RELATED"/>
    <property type="match status" value="1"/>
</dbReference>
<name>A0A6I8LWG7_9PSEU</name>
<keyword evidence="1" id="KW-0723">Serine/threonine-protein kinase</keyword>
<protein>
    <submittedName>
        <fullName evidence="3">Serine phosphatase RsbU</fullName>
    </submittedName>
</protein>
<keyword evidence="4" id="KW-1185">Reference proteome</keyword>
<dbReference type="CDD" id="cd16936">
    <property type="entry name" value="HATPase_RsbW-like"/>
    <property type="match status" value="1"/>
</dbReference>
<keyword evidence="1" id="KW-0418">Kinase</keyword>
<reference evidence="3 4" key="1">
    <citation type="submission" date="2019-09" db="EMBL/GenBank/DDBJ databases">
        <authorList>
            <person name="Leyn A S."/>
        </authorList>
    </citation>
    <scope>NUCLEOTIDE SEQUENCE [LARGE SCALE GENOMIC DNA]</scope>
    <source>
        <strain evidence="3">AA231_1</strain>
    </source>
</reference>
<dbReference type="AlphaFoldDB" id="A0A6I8LWG7"/>
<evidence type="ECO:0000259" key="2">
    <source>
        <dbReference type="Pfam" id="PF13581"/>
    </source>
</evidence>
<feature type="domain" description="Histidine kinase/HSP90-like ATPase" evidence="2">
    <location>
        <begin position="27"/>
        <end position="129"/>
    </location>
</feature>
<evidence type="ECO:0000256" key="1">
    <source>
        <dbReference type="ARBA" id="ARBA00022527"/>
    </source>
</evidence>
<dbReference type="PANTHER" id="PTHR35526:SF3">
    <property type="entry name" value="ANTI-SIGMA-F FACTOR RSBW"/>
    <property type="match status" value="1"/>
</dbReference>
<gene>
    <name evidence="3" type="ORF">AA23TX_04510</name>
</gene>
<dbReference type="Gene3D" id="3.30.565.10">
    <property type="entry name" value="Histidine kinase-like ATPase, C-terminal domain"/>
    <property type="match status" value="1"/>
</dbReference>
<organism evidence="3 4">
    <name type="scientific">Amycolatopsis camponoti</name>
    <dbReference type="NCBI Taxonomy" id="2606593"/>
    <lineage>
        <taxon>Bacteria</taxon>
        <taxon>Bacillati</taxon>
        <taxon>Actinomycetota</taxon>
        <taxon>Actinomycetes</taxon>
        <taxon>Pseudonocardiales</taxon>
        <taxon>Pseudonocardiaceae</taxon>
        <taxon>Amycolatopsis</taxon>
    </lineage>
</organism>
<sequence length="135" mass="14596">MRVSWNGADQPGWQVLDVAGTDRPGLTAARRWAEAKLGTIRETDLIDTLIIVCELLENAYVHGGGPRQLRIHHAHDPCEVTVAVADVGGGEPKLRAPDSRGGRGLLLVDQLCLDWGVSRHDDGKLVWARVGCSEG</sequence>
<evidence type="ECO:0000313" key="4">
    <source>
        <dbReference type="Proteomes" id="UP000399805"/>
    </source>
</evidence>
<dbReference type="InterPro" id="IPR050267">
    <property type="entry name" value="Anti-sigma-factor_SerPK"/>
</dbReference>
<keyword evidence="1" id="KW-0808">Transferase</keyword>
<proteinExistence type="predicted"/>